<dbReference type="STRING" id="1069536.SINU_12770"/>
<sequence length="242" mass="28220">MFEQLKKDRYSWFMMICLLLIIVQTLFEGWEFLFPTLLFGAIIYYGRNHRRTQKGKILFWVGLIGLGFTLLNLLVFKLFIIALFICYLIDFIQKKKHPTRIIPDMEHPGNGSEHVSVRMPLLRNKWFGSQETPDHDFEWQDINIQTGAGDTIIDLSRTILPKKESVIFIRHLAGRVRILVPYGVETALHYSVVLGKVDFFDHHEVQLIHDTRILQTEGYEQADQKVKIMISAFAGSLEVQRV</sequence>
<dbReference type="NCBIfam" id="NF040535">
    <property type="entry name" value="LiaF_C_term"/>
    <property type="match status" value="1"/>
</dbReference>
<name>A0A0U1QL93_9BACL</name>
<dbReference type="InterPro" id="IPR016975">
    <property type="entry name" value="Cell_wall_LiaF"/>
</dbReference>
<evidence type="ECO:0000313" key="3">
    <source>
        <dbReference type="EMBL" id="KLI01567.1"/>
    </source>
</evidence>
<dbReference type="InterPro" id="IPR047793">
    <property type="entry name" value="LiaF_C"/>
</dbReference>
<dbReference type="InterPro" id="IPR024425">
    <property type="entry name" value="LiaF-like_C"/>
</dbReference>
<keyword evidence="4" id="KW-1185">Reference proteome</keyword>
<dbReference type="OrthoDB" id="2351415at2"/>
<feature type="transmembrane region" description="Helical" evidence="1">
    <location>
        <begin position="57"/>
        <end position="89"/>
    </location>
</feature>
<keyword evidence="1" id="KW-0472">Membrane</keyword>
<dbReference type="GO" id="GO:0016020">
    <property type="term" value="C:membrane"/>
    <property type="evidence" value="ECO:0007669"/>
    <property type="project" value="InterPro"/>
</dbReference>
<feature type="domain" description="Cell wall-active antibiotics response LiaF-like C-terminal" evidence="2">
    <location>
        <begin position="126"/>
        <end position="239"/>
    </location>
</feature>
<protein>
    <submittedName>
        <fullName evidence="3">Cell wall-active antibiotics response protein</fullName>
    </submittedName>
</protein>
<keyword evidence="1" id="KW-1133">Transmembrane helix</keyword>
<evidence type="ECO:0000256" key="1">
    <source>
        <dbReference type="SAM" id="Phobius"/>
    </source>
</evidence>
<dbReference type="AlphaFoldDB" id="A0A0U1QL93"/>
<dbReference type="Proteomes" id="UP000035553">
    <property type="component" value="Unassembled WGS sequence"/>
</dbReference>
<dbReference type="EMBL" id="AFVQ02000187">
    <property type="protein sequence ID" value="KLI01567.1"/>
    <property type="molecule type" value="Genomic_DNA"/>
</dbReference>
<feature type="transmembrane region" description="Helical" evidence="1">
    <location>
        <begin position="12"/>
        <end position="45"/>
    </location>
</feature>
<dbReference type="PIRSF" id="PIRSF031509">
    <property type="entry name" value="Cell_wall_LiaF/YvqF"/>
    <property type="match status" value="1"/>
</dbReference>
<comment type="caution">
    <text evidence="3">The sequence shown here is derived from an EMBL/GenBank/DDBJ whole genome shotgun (WGS) entry which is preliminary data.</text>
</comment>
<reference evidence="3 4" key="1">
    <citation type="journal article" date="2011" name="J. Bacteriol.">
        <title>Draft genome sequence of Sporolactobacillus inulinus strain CASD, an efficient D-lactic acid-producing bacterium with high-concentration lactate tolerance capability.</title>
        <authorList>
            <person name="Yu B."/>
            <person name="Su F."/>
            <person name="Wang L."/>
            <person name="Xu K."/>
            <person name="Zhao B."/>
            <person name="Xu P."/>
        </authorList>
    </citation>
    <scope>NUCLEOTIDE SEQUENCE [LARGE SCALE GENOMIC DNA]</scope>
    <source>
        <strain evidence="3 4">CASD</strain>
    </source>
</reference>
<evidence type="ECO:0000259" key="2">
    <source>
        <dbReference type="Pfam" id="PF09922"/>
    </source>
</evidence>
<dbReference type="Pfam" id="PF09922">
    <property type="entry name" value="LiaF-like_C"/>
    <property type="match status" value="1"/>
</dbReference>
<proteinExistence type="predicted"/>
<evidence type="ECO:0000313" key="4">
    <source>
        <dbReference type="Proteomes" id="UP000035553"/>
    </source>
</evidence>
<gene>
    <name evidence="3" type="ORF">SINU_12770</name>
</gene>
<organism evidence="3 4">
    <name type="scientific">Sporolactobacillus inulinus CASD</name>
    <dbReference type="NCBI Taxonomy" id="1069536"/>
    <lineage>
        <taxon>Bacteria</taxon>
        <taxon>Bacillati</taxon>
        <taxon>Bacillota</taxon>
        <taxon>Bacilli</taxon>
        <taxon>Bacillales</taxon>
        <taxon>Sporolactobacillaceae</taxon>
        <taxon>Sporolactobacillus</taxon>
    </lineage>
</organism>
<dbReference type="RefSeq" id="WP_010026078.1">
    <property type="nucleotide sequence ID" value="NZ_AFVQ02000187.1"/>
</dbReference>
<keyword evidence="1" id="KW-0812">Transmembrane</keyword>
<accession>A0A0U1QL93</accession>